<dbReference type="Proteomes" id="UP000239290">
    <property type="component" value="Unassembled WGS sequence"/>
</dbReference>
<evidence type="ECO:0000313" key="2">
    <source>
        <dbReference type="Proteomes" id="UP000239290"/>
    </source>
</evidence>
<accession>A0A2S8IXE4</accession>
<protein>
    <submittedName>
        <fullName evidence="1">Uncharacterized protein</fullName>
    </submittedName>
</protein>
<comment type="caution">
    <text evidence="1">The sequence shown here is derived from an EMBL/GenBank/DDBJ whole genome shotgun (WGS) entry which is preliminary data.</text>
</comment>
<sequence>MAAALVQGASWALIGARLGVPDPCAARSGCTCSDLQWQDAIVDHENARAHRIHDPLPGPGPTAP</sequence>
<dbReference type="EMBL" id="PUIO01000047">
    <property type="protein sequence ID" value="PQP19032.1"/>
    <property type="molecule type" value="Genomic_DNA"/>
</dbReference>
<name>A0A2S8IXE4_RHOOP</name>
<proteinExistence type="predicted"/>
<reference evidence="2" key="1">
    <citation type="submission" date="2018-02" db="EMBL/GenBank/DDBJ databases">
        <title>Draft genome sequencing of Rhodococcus opacus KU647198.</title>
        <authorList>
            <person name="Zheng B.-X."/>
        </authorList>
    </citation>
    <scope>NUCLEOTIDE SEQUENCE [LARGE SCALE GENOMIC DNA]</scope>
    <source>
        <strain evidence="2">04-OD7</strain>
    </source>
</reference>
<dbReference type="AlphaFoldDB" id="A0A2S8IXE4"/>
<organism evidence="1 2">
    <name type="scientific">Rhodococcus opacus</name>
    <name type="common">Nocardia opaca</name>
    <dbReference type="NCBI Taxonomy" id="37919"/>
    <lineage>
        <taxon>Bacteria</taxon>
        <taxon>Bacillati</taxon>
        <taxon>Actinomycetota</taxon>
        <taxon>Actinomycetes</taxon>
        <taxon>Mycobacteriales</taxon>
        <taxon>Nocardiaceae</taxon>
        <taxon>Rhodococcus</taxon>
    </lineage>
</organism>
<evidence type="ECO:0000313" key="1">
    <source>
        <dbReference type="EMBL" id="PQP19032.1"/>
    </source>
</evidence>
<gene>
    <name evidence="1" type="ORF">C5613_31230</name>
</gene>